<gene>
    <name evidence="1" type="ORF">UFOPK1775_00470</name>
</gene>
<reference evidence="1" key="1">
    <citation type="submission" date="2020-05" db="EMBL/GenBank/DDBJ databases">
        <authorList>
            <person name="Chiriac C."/>
            <person name="Salcher M."/>
            <person name="Ghai R."/>
            <person name="Kavagutti S V."/>
        </authorList>
    </citation>
    <scope>NUCLEOTIDE SEQUENCE</scope>
</reference>
<sequence>MKHKNRFLIATTSIFLLFGAAAIAAEKTVSSKIEIKVKEKLPSASGISASMPLFDIPGNLKSDSIKAVNINIDEYTLKGSNRKTALEIHAKKINKSGPTEIGTLDITSTVPVSQLLAESGFKDAEIVDGALQISVGAGGLGKALIVPKYSNNQIYFQIKSVSVMGSPIPASSLPADIQEQLKSRSAKDLTVPAGLKAKSVSISAKGLSVNFQGKNIILDSLALSL</sequence>
<evidence type="ECO:0000313" key="1">
    <source>
        <dbReference type="EMBL" id="CAB4588191.1"/>
    </source>
</evidence>
<organism evidence="1">
    <name type="scientific">freshwater metagenome</name>
    <dbReference type="NCBI Taxonomy" id="449393"/>
    <lineage>
        <taxon>unclassified sequences</taxon>
        <taxon>metagenomes</taxon>
        <taxon>ecological metagenomes</taxon>
    </lineage>
</organism>
<dbReference type="EMBL" id="CAEZUB010000036">
    <property type="protein sequence ID" value="CAB4588191.1"/>
    <property type="molecule type" value="Genomic_DNA"/>
</dbReference>
<accession>A0A6J6FH35</accession>
<name>A0A6J6FH35_9ZZZZ</name>
<protein>
    <submittedName>
        <fullName evidence="1">Unannotated protein</fullName>
    </submittedName>
</protein>
<dbReference type="AlphaFoldDB" id="A0A6J6FH35"/>
<proteinExistence type="predicted"/>